<accession>A0A8H6ILU3</accession>
<comment type="caution">
    <text evidence="1">The sequence shown here is derived from an EMBL/GenBank/DDBJ whole genome shotgun (WGS) entry which is preliminary data.</text>
</comment>
<organism evidence="1 2">
    <name type="scientific">Colletotrichum musicola</name>
    <dbReference type="NCBI Taxonomy" id="2175873"/>
    <lineage>
        <taxon>Eukaryota</taxon>
        <taxon>Fungi</taxon>
        <taxon>Dikarya</taxon>
        <taxon>Ascomycota</taxon>
        <taxon>Pezizomycotina</taxon>
        <taxon>Sordariomycetes</taxon>
        <taxon>Hypocreomycetidae</taxon>
        <taxon>Glomerellales</taxon>
        <taxon>Glomerellaceae</taxon>
        <taxon>Colletotrichum</taxon>
        <taxon>Colletotrichum orchidearum species complex</taxon>
    </lineage>
</organism>
<gene>
    <name evidence="1" type="ORF">CMUS01_16604</name>
</gene>
<sequence>MWLRSSWPVKEEGGGRVGLRTMGSSLLSYAMRGQLVLTGAVNNVTVRESQSSLLLLLLALLQTIFADAIKSHNGVLLPMRQAQESPFTAQNMVLLYQRGGRSPIYPSQKWLLLEISVSPPSSPKIYHSTTFKIASFNSFYDSTTPLWLISCHGVGLQ</sequence>
<keyword evidence="2" id="KW-1185">Reference proteome</keyword>
<evidence type="ECO:0000313" key="2">
    <source>
        <dbReference type="Proteomes" id="UP000639643"/>
    </source>
</evidence>
<proteinExistence type="predicted"/>
<reference evidence="1" key="1">
    <citation type="journal article" date="2020" name="Phytopathology">
        <title>Genome Sequence Resources of Colletotrichum truncatum, C. plurivorum, C. musicola, and C. sojae: Four Species Pathogenic to Soybean (Glycine max).</title>
        <authorList>
            <person name="Rogerio F."/>
            <person name="Boufleur T.R."/>
            <person name="Ciampi-Guillardi M."/>
            <person name="Sukno S.A."/>
            <person name="Thon M.R."/>
            <person name="Massola Junior N.S."/>
            <person name="Baroncelli R."/>
        </authorList>
    </citation>
    <scope>NUCLEOTIDE SEQUENCE</scope>
    <source>
        <strain evidence="1">LFN0074</strain>
    </source>
</reference>
<dbReference type="Proteomes" id="UP000639643">
    <property type="component" value="Unassembled WGS sequence"/>
</dbReference>
<dbReference type="EMBL" id="WIGM01002047">
    <property type="protein sequence ID" value="KAF6784614.1"/>
    <property type="molecule type" value="Genomic_DNA"/>
</dbReference>
<protein>
    <submittedName>
        <fullName evidence="1">Uncharacterized protein</fullName>
    </submittedName>
</protein>
<evidence type="ECO:0000313" key="1">
    <source>
        <dbReference type="EMBL" id="KAF6784614.1"/>
    </source>
</evidence>
<name>A0A8H6ILU3_9PEZI</name>
<dbReference type="AlphaFoldDB" id="A0A8H6ILU3"/>